<dbReference type="PROSITE" id="PS51371">
    <property type="entry name" value="CBS"/>
    <property type="match status" value="2"/>
</dbReference>
<dbReference type="Pfam" id="PF01595">
    <property type="entry name" value="CNNM"/>
    <property type="match status" value="1"/>
</dbReference>
<keyword evidence="4 10" id="KW-0812">Transmembrane</keyword>
<dbReference type="InterPro" id="IPR002550">
    <property type="entry name" value="CNNM"/>
</dbReference>
<dbReference type="SUPFAM" id="SSF54631">
    <property type="entry name" value="CBS-domain pair"/>
    <property type="match status" value="1"/>
</dbReference>
<sequence>MMLDAFAGFLADNGVSIAIIVLMIGLSAFFSGSETALTAASRARIHTLEVNGDERAGIVTQLIQRRDRLIGALLIGNNLANILSSSIATSVLLQMFGARGVAYATLGMTIILVVFAEVLPKSWAISAPDRFALAVARPVRLVVLIIGPVSSLVNGIVRRILGLFGVSLSREISMLTAHEELRGAVDFLHREGSFVKADRDRLGGVLDLGELEVSDIMIHRTLMRALNADEAPEVLVRSVLDSSYTRMPVWRGTADNIIGVLHAKDLLRALAEPDVTPETVDIVRIAQKPWFVPDTTNLKDQLNAFLRRKVHFAIVVDEYGEMQGLVTLEDILEEIVGDIADEHDIAIQGVRTEADGSIVVDGSVPIRDLNRALDWSLPDEEATTVAGLVIHESRSIPEERQAFTFYGKRFIVMKRVKNRITRLRIRPAEDVPPGE</sequence>
<keyword evidence="5" id="KW-0677">Repeat</keyword>
<dbReference type="InterPro" id="IPR044751">
    <property type="entry name" value="Ion_transp-like_CBS"/>
</dbReference>
<proteinExistence type="inferred from homology"/>
<dbReference type="InterPro" id="IPR000644">
    <property type="entry name" value="CBS_dom"/>
</dbReference>
<feature type="transmembrane region" description="Helical" evidence="11">
    <location>
        <begin position="141"/>
        <end position="161"/>
    </location>
</feature>
<dbReference type="Pfam" id="PF03471">
    <property type="entry name" value="CorC_HlyC"/>
    <property type="match status" value="1"/>
</dbReference>
<comment type="subcellular location">
    <subcellularLocation>
        <location evidence="1">Cell membrane</location>
        <topology evidence="1">Multi-pass membrane protein</topology>
    </subcellularLocation>
</comment>
<evidence type="ECO:0000256" key="10">
    <source>
        <dbReference type="PROSITE-ProRule" id="PRU01193"/>
    </source>
</evidence>
<dbReference type="InterPro" id="IPR036318">
    <property type="entry name" value="FAD-bd_PCMH-like_sf"/>
</dbReference>
<dbReference type="PROSITE" id="PS51846">
    <property type="entry name" value="CNNM"/>
    <property type="match status" value="1"/>
</dbReference>
<keyword evidence="7 9" id="KW-0129">CBS domain</keyword>
<evidence type="ECO:0000256" key="3">
    <source>
        <dbReference type="ARBA" id="ARBA00022475"/>
    </source>
</evidence>
<evidence type="ECO:0000259" key="13">
    <source>
        <dbReference type="PROSITE" id="PS51846"/>
    </source>
</evidence>
<accession>A0ABU0BTR2</accession>
<dbReference type="Pfam" id="PF00571">
    <property type="entry name" value="CBS"/>
    <property type="match status" value="2"/>
</dbReference>
<evidence type="ECO:0000256" key="7">
    <source>
        <dbReference type="ARBA" id="ARBA00023122"/>
    </source>
</evidence>
<keyword evidence="3" id="KW-1003">Cell membrane</keyword>
<evidence type="ECO:0000256" key="2">
    <source>
        <dbReference type="ARBA" id="ARBA00006446"/>
    </source>
</evidence>
<dbReference type="SUPFAM" id="SSF56176">
    <property type="entry name" value="FAD-binding/transporter-associated domain-like"/>
    <property type="match status" value="1"/>
</dbReference>
<evidence type="ECO:0000256" key="4">
    <source>
        <dbReference type="ARBA" id="ARBA00022692"/>
    </source>
</evidence>
<evidence type="ECO:0000256" key="11">
    <source>
        <dbReference type="SAM" id="Phobius"/>
    </source>
</evidence>
<evidence type="ECO:0000256" key="8">
    <source>
        <dbReference type="ARBA" id="ARBA00023136"/>
    </source>
</evidence>
<feature type="transmembrane region" description="Helical" evidence="11">
    <location>
        <begin position="6"/>
        <end position="30"/>
    </location>
</feature>
<dbReference type="Gene3D" id="3.10.580.10">
    <property type="entry name" value="CBS-domain"/>
    <property type="match status" value="1"/>
</dbReference>
<evidence type="ECO:0000313" key="14">
    <source>
        <dbReference type="EMBL" id="MDQ0321649.1"/>
    </source>
</evidence>
<feature type="domain" description="CBS" evidence="12">
    <location>
        <begin position="285"/>
        <end position="345"/>
    </location>
</feature>
<dbReference type="SMART" id="SM01091">
    <property type="entry name" value="CorC_HlyC"/>
    <property type="match status" value="1"/>
</dbReference>
<organism evidence="14 15">
    <name type="scientific">Pararhizobium capsulatum DSM 1112</name>
    <dbReference type="NCBI Taxonomy" id="1121113"/>
    <lineage>
        <taxon>Bacteria</taxon>
        <taxon>Pseudomonadati</taxon>
        <taxon>Pseudomonadota</taxon>
        <taxon>Alphaproteobacteria</taxon>
        <taxon>Hyphomicrobiales</taxon>
        <taxon>Rhizobiaceae</taxon>
        <taxon>Rhizobium/Agrobacterium group</taxon>
        <taxon>Pararhizobium</taxon>
    </lineage>
</organism>
<dbReference type="InterPro" id="IPR005170">
    <property type="entry name" value="Transptr-assoc_dom"/>
</dbReference>
<evidence type="ECO:0000256" key="6">
    <source>
        <dbReference type="ARBA" id="ARBA00022989"/>
    </source>
</evidence>
<dbReference type="CDD" id="cd04590">
    <property type="entry name" value="CBS_pair_CorC_HlyC_assoc"/>
    <property type="match status" value="1"/>
</dbReference>
<evidence type="ECO:0000313" key="15">
    <source>
        <dbReference type="Proteomes" id="UP001230207"/>
    </source>
</evidence>
<evidence type="ECO:0000259" key="12">
    <source>
        <dbReference type="PROSITE" id="PS51371"/>
    </source>
</evidence>
<feature type="transmembrane region" description="Helical" evidence="11">
    <location>
        <begin position="101"/>
        <end position="120"/>
    </location>
</feature>
<gene>
    <name evidence="14" type="ORF">QO002_003787</name>
</gene>
<dbReference type="Gene3D" id="3.30.465.10">
    <property type="match status" value="1"/>
</dbReference>
<dbReference type="PANTHER" id="PTHR22777:SF32">
    <property type="entry name" value="UPF0053 INNER MEMBRANE PROTEIN YFJD"/>
    <property type="match status" value="1"/>
</dbReference>
<feature type="domain" description="CBS" evidence="12">
    <location>
        <begin position="217"/>
        <end position="278"/>
    </location>
</feature>
<keyword evidence="15" id="KW-1185">Reference proteome</keyword>
<dbReference type="Proteomes" id="UP001230207">
    <property type="component" value="Unassembled WGS sequence"/>
</dbReference>
<evidence type="ECO:0000256" key="5">
    <source>
        <dbReference type="ARBA" id="ARBA00022737"/>
    </source>
</evidence>
<comment type="caution">
    <text evidence="14">The sequence shown here is derived from an EMBL/GenBank/DDBJ whole genome shotgun (WGS) entry which is preliminary data.</text>
</comment>
<dbReference type="RefSeq" id="WP_307232423.1">
    <property type="nucleotide sequence ID" value="NZ_JAUSVF010000001.1"/>
</dbReference>
<feature type="domain" description="CNNM transmembrane" evidence="13">
    <location>
        <begin position="9"/>
        <end position="198"/>
    </location>
</feature>
<reference evidence="14 15" key="1">
    <citation type="submission" date="2023-07" db="EMBL/GenBank/DDBJ databases">
        <title>Genomic Encyclopedia of Type Strains, Phase IV (KMG-IV): sequencing the most valuable type-strain genomes for metagenomic binning, comparative biology and taxonomic classification.</title>
        <authorList>
            <person name="Goeker M."/>
        </authorList>
    </citation>
    <scope>NUCLEOTIDE SEQUENCE [LARGE SCALE GENOMIC DNA]</scope>
    <source>
        <strain evidence="14 15">DSM 1112</strain>
    </source>
</reference>
<dbReference type="EMBL" id="JAUSVF010000001">
    <property type="protein sequence ID" value="MDQ0321649.1"/>
    <property type="molecule type" value="Genomic_DNA"/>
</dbReference>
<dbReference type="InterPro" id="IPR046342">
    <property type="entry name" value="CBS_dom_sf"/>
</dbReference>
<dbReference type="SMART" id="SM00116">
    <property type="entry name" value="CBS"/>
    <property type="match status" value="2"/>
</dbReference>
<comment type="similarity">
    <text evidence="2">Belongs to the UPF0053 family. Hemolysin C subfamily.</text>
</comment>
<protein>
    <submittedName>
        <fullName evidence="14">Mg2+/Co2+ transporter CorB</fullName>
    </submittedName>
</protein>
<evidence type="ECO:0000256" key="1">
    <source>
        <dbReference type="ARBA" id="ARBA00004651"/>
    </source>
</evidence>
<dbReference type="InterPro" id="IPR016169">
    <property type="entry name" value="FAD-bd_PCMH_sub2"/>
</dbReference>
<evidence type="ECO:0000256" key="9">
    <source>
        <dbReference type="PROSITE-ProRule" id="PRU00703"/>
    </source>
</evidence>
<feature type="transmembrane region" description="Helical" evidence="11">
    <location>
        <begin position="69"/>
        <end position="95"/>
    </location>
</feature>
<keyword evidence="6 10" id="KW-1133">Transmembrane helix</keyword>
<dbReference type="PANTHER" id="PTHR22777">
    <property type="entry name" value="HEMOLYSIN-RELATED"/>
    <property type="match status" value="1"/>
</dbReference>
<name>A0ABU0BTR2_9HYPH</name>
<keyword evidence="8 10" id="KW-0472">Membrane</keyword>